<evidence type="ECO:0000256" key="4">
    <source>
        <dbReference type="ARBA" id="ARBA00006427"/>
    </source>
</evidence>
<evidence type="ECO:0000256" key="1">
    <source>
        <dbReference type="ARBA" id="ARBA00002355"/>
    </source>
</evidence>
<dbReference type="Proteomes" id="UP000077115">
    <property type="component" value="Unassembled WGS sequence"/>
</dbReference>
<dbReference type="GO" id="GO:0006364">
    <property type="term" value="P:rRNA processing"/>
    <property type="evidence" value="ECO:0007669"/>
    <property type="project" value="UniProtKB-UniRule"/>
</dbReference>
<evidence type="ECO:0000313" key="10">
    <source>
        <dbReference type="Proteomes" id="UP000077115"/>
    </source>
</evidence>
<dbReference type="InterPro" id="IPR057949">
    <property type="entry name" value="TPR_TEX10"/>
</dbReference>
<evidence type="ECO:0000259" key="7">
    <source>
        <dbReference type="Pfam" id="PF12333"/>
    </source>
</evidence>
<accession>A0A177WT17</accession>
<evidence type="ECO:0000256" key="5">
    <source>
        <dbReference type="ARBA" id="ARBA00023242"/>
    </source>
</evidence>
<dbReference type="InterPro" id="IPR016024">
    <property type="entry name" value="ARM-type_fold"/>
</dbReference>
<dbReference type="EMBL" id="DS022309">
    <property type="protein sequence ID" value="OAJ43287.1"/>
    <property type="molecule type" value="Genomic_DNA"/>
</dbReference>
<dbReference type="PANTHER" id="PTHR16056:SF2">
    <property type="entry name" value="TESTIS-EXPRESSED PROTEIN 10"/>
    <property type="match status" value="1"/>
</dbReference>
<organism evidence="9 10">
    <name type="scientific">Batrachochytrium dendrobatidis (strain JEL423)</name>
    <dbReference type="NCBI Taxonomy" id="403673"/>
    <lineage>
        <taxon>Eukaryota</taxon>
        <taxon>Fungi</taxon>
        <taxon>Fungi incertae sedis</taxon>
        <taxon>Chytridiomycota</taxon>
        <taxon>Chytridiomycota incertae sedis</taxon>
        <taxon>Chytridiomycetes</taxon>
        <taxon>Rhizophydiales</taxon>
        <taxon>Rhizophydiales incertae sedis</taxon>
        <taxon>Batrachochytrium</taxon>
    </lineage>
</organism>
<evidence type="ECO:0000313" key="9">
    <source>
        <dbReference type="EMBL" id="OAJ43287.1"/>
    </source>
</evidence>
<keyword evidence="5 6" id="KW-0539">Nucleus</keyword>
<feature type="domain" description="TEX10-like TPR repeats" evidence="8">
    <location>
        <begin position="478"/>
        <end position="630"/>
    </location>
</feature>
<comment type="subcellular location">
    <subcellularLocation>
        <location evidence="2">Nucleus</location>
        <location evidence="2">Nucleolus</location>
    </subcellularLocation>
    <subcellularLocation>
        <location evidence="3">Nucleus</location>
        <location evidence="3">Nucleoplasm</location>
    </subcellularLocation>
</comment>
<comment type="function">
    <text evidence="1 6">Component of the RIX1 complex required for processing of ITS2 sequences from 35S pre-rRNA.</text>
</comment>
<evidence type="ECO:0000256" key="3">
    <source>
        <dbReference type="ARBA" id="ARBA00004642"/>
    </source>
</evidence>
<dbReference type="Pfam" id="PF25781">
    <property type="entry name" value="TPR_TEX10"/>
    <property type="match status" value="1"/>
</dbReference>
<evidence type="ECO:0000256" key="6">
    <source>
        <dbReference type="RuleBase" id="RU368021"/>
    </source>
</evidence>
<sequence>MDHEEAATAAGKQQRFKDLLAQCRHYNTQSRKEALAQIQDLMAVADQEMISLNLGTIANDIIALILDETNSVRAALIAFVTSFFGRVDEISIMPFDAVIVAYTTSAMSHISDSIRVDGLCLLKLLILQFPKIISKNSHSILPHFLDLLSSHTRNQDSRGATFGINSELITFKGRERLLDSFYGFLCLVILPTKSNLRDQKVPGGTHGEIEWNKYQNMLLFNRQNEIENRNQKVPHLDSLFTETVVFKSNDRLTVSGVSATKTIKFRSHSLVTEANVQQLFETLYPRLIDFWIESNSIFKSPNLGWSPSLRICLLVIQVLQTVMQTEFSLQPNSLSKCRIAFSKHVSPFFPFGEACSLLDDKLYKTLMQMNLGYCRIILQMLGQENDDTQMMAGMKQSVSQYVVHTLQSSQSLTAYASNLDMEVLDKIVFELYTKFHDLNTLQAMIGFQNTTKSMQLAYNAFSILARLDNALGSEDYNKWACGLPFQLYQLKIWNFEFSKAICDFLTLIVKSGSAELGHTIMAKIVPFFYGSAKKSKPPQFGPFKDLPETVQTAAVALLYYLPKWNEEMIQAIVECFTLWTPATLVVISLLDVANTRQKTLELALSHSVYASLLMTLGVGYTKSSLKPIHTDSLGTTKSYIVTVESFCNTSERHTQMNKDQLLSTLWKRRQDIVRAISTLVDSKPFFTRLTDMLFLIMPLCIM</sequence>
<dbReference type="AlphaFoldDB" id="A0A177WT17"/>
<dbReference type="SUPFAM" id="SSF48371">
    <property type="entry name" value="ARM repeat"/>
    <property type="match status" value="1"/>
</dbReference>
<reference evidence="9 10" key="1">
    <citation type="submission" date="2006-10" db="EMBL/GenBank/DDBJ databases">
        <title>The Genome Sequence of Batrachochytrium dendrobatidis JEL423.</title>
        <authorList>
            <consortium name="The Broad Institute Genome Sequencing Platform"/>
            <person name="Birren B."/>
            <person name="Lander E."/>
            <person name="Galagan J."/>
            <person name="Cuomo C."/>
            <person name="Devon K."/>
            <person name="Jaffe D."/>
            <person name="Butler J."/>
            <person name="Alvarez P."/>
            <person name="Gnerre S."/>
            <person name="Grabherr M."/>
            <person name="Kleber M."/>
            <person name="Mauceli E."/>
            <person name="Brockman W."/>
            <person name="Young S."/>
            <person name="LaButti K."/>
            <person name="Sykes S."/>
            <person name="DeCaprio D."/>
            <person name="Crawford M."/>
            <person name="Koehrsen M."/>
            <person name="Engels R."/>
            <person name="Montgomery P."/>
            <person name="Pearson M."/>
            <person name="Howarth C."/>
            <person name="Larson L."/>
            <person name="White J."/>
            <person name="O'Leary S."/>
            <person name="Kodira C."/>
            <person name="Zeng Q."/>
            <person name="Yandava C."/>
            <person name="Alvarado L."/>
            <person name="Longcore J."/>
            <person name="James T."/>
        </authorList>
    </citation>
    <scope>NUCLEOTIDE SEQUENCE [LARGE SCALE GENOMIC DNA]</scope>
    <source>
        <strain evidence="9 10">JEL423</strain>
    </source>
</reference>
<dbReference type="PANTHER" id="PTHR16056">
    <property type="entry name" value="REGULATOR OF MICROTUBULE DYNAMICS PROTEIN"/>
    <property type="match status" value="1"/>
</dbReference>
<comment type="similarity">
    <text evidence="4 6">Belongs to the IPI1/TEX10 family.</text>
</comment>
<reference evidence="9 10" key="2">
    <citation type="submission" date="2016-05" db="EMBL/GenBank/DDBJ databases">
        <title>Lineage-specific infection strategies underlie the spectrum of fungal disease in amphibians.</title>
        <authorList>
            <person name="Cuomo C.A."/>
            <person name="Farrer R.A."/>
            <person name="James T."/>
            <person name="Longcore J."/>
            <person name="Birren B."/>
        </authorList>
    </citation>
    <scope>NUCLEOTIDE SEQUENCE [LARGE SCALE GENOMIC DNA]</scope>
    <source>
        <strain evidence="9 10">JEL423</strain>
    </source>
</reference>
<keyword evidence="6" id="KW-0690">Ribosome biogenesis</keyword>
<dbReference type="VEuPathDB" id="FungiDB:BDEG_26658"/>
<gene>
    <name evidence="9" type="ORF">BDEG_26658</name>
</gene>
<evidence type="ECO:0000259" key="8">
    <source>
        <dbReference type="Pfam" id="PF25781"/>
    </source>
</evidence>
<feature type="domain" description="Pre-rRNA-processing protein Ipi1 N-terminal" evidence="7">
    <location>
        <begin position="93"/>
        <end position="184"/>
    </location>
</feature>
<comment type="subunit">
    <text evidence="6">Component of the RIX1 complex.</text>
</comment>
<dbReference type="GO" id="GO:0120330">
    <property type="term" value="C:rixosome complex"/>
    <property type="evidence" value="ECO:0007669"/>
    <property type="project" value="UniProtKB-UniRule"/>
</dbReference>
<keyword evidence="6" id="KW-0698">rRNA processing</keyword>
<dbReference type="STRING" id="403673.A0A177WT17"/>
<dbReference type="GO" id="GO:0005634">
    <property type="term" value="C:nucleus"/>
    <property type="evidence" value="ECO:0007669"/>
    <property type="project" value="UniProtKB-SubCell"/>
</dbReference>
<dbReference type="OrthoDB" id="361362at2759"/>
<dbReference type="InterPro" id="IPR024679">
    <property type="entry name" value="Ipi1_N"/>
</dbReference>
<protein>
    <recommendedName>
        <fullName evidence="6">Pre-rRNA-processing protein</fullName>
    </recommendedName>
</protein>
<proteinExistence type="inferred from homology"/>
<dbReference type="Pfam" id="PF12333">
    <property type="entry name" value="Ipi1_N"/>
    <property type="match status" value="1"/>
</dbReference>
<evidence type="ECO:0000256" key="2">
    <source>
        <dbReference type="ARBA" id="ARBA00004604"/>
    </source>
</evidence>
<name>A0A177WT17_BATDL</name>